<dbReference type="InterPro" id="IPR018289">
    <property type="entry name" value="MULE_transposase_dom"/>
</dbReference>
<dbReference type="Proteomes" id="UP001179952">
    <property type="component" value="Unassembled WGS sequence"/>
</dbReference>
<sequence length="85" mass="10031">MAFITYEDPAMTAAIARMLPQTHHQFCIWHIMKKLPEKVGAFSCRSDFLVSFKNVFMSETPEEFEESRKKIIMHFSLESNEWLSK</sequence>
<evidence type="ECO:0000313" key="4">
    <source>
        <dbReference type="Proteomes" id="UP001179952"/>
    </source>
</evidence>
<evidence type="ECO:0000313" key="3">
    <source>
        <dbReference type="EMBL" id="KAK1258448.1"/>
    </source>
</evidence>
<comment type="caution">
    <text evidence="3">The sequence shown here is derived from an EMBL/GenBank/DDBJ whole genome shotgun (WGS) entry which is preliminary data.</text>
</comment>
<protein>
    <recommendedName>
        <fullName evidence="1">Protein FAR1-RELATED SEQUENCE</fullName>
    </recommendedName>
</protein>
<evidence type="ECO:0000259" key="2">
    <source>
        <dbReference type="Pfam" id="PF10551"/>
    </source>
</evidence>
<comment type="similarity">
    <text evidence="1">Belongs to the FHY3/FAR1 family.</text>
</comment>
<dbReference type="Pfam" id="PF10551">
    <property type="entry name" value="MULE"/>
    <property type="match status" value="1"/>
</dbReference>
<dbReference type="PANTHER" id="PTHR31669:SF306">
    <property type="entry name" value="PROTEIN FAR1-RELATED SEQUENCE"/>
    <property type="match status" value="1"/>
</dbReference>
<evidence type="ECO:0000256" key="1">
    <source>
        <dbReference type="RuleBase" id="RU367018"/>
    </source>
</evidence>
<feature type="domain" description="MULE transposase" evidence="2">
    <location>
        <begin position="3"/>
        <end position="34"/>
    </location>
</feature>
<keyword evidence="1" id="KW-0863">Zinc-finger</keyword>
<reference evidence="3" key="1">
    <citation type="journal article" date="2023" name="Nat. Commun.">
        <title>Diploid and tetraploid genomes of Acorus and the evolution of monocots.</title>
        <authorList>
            <person name="Ma L."/>
            <person name="Liu K.W."/>
            <person name="Li Z."/>
            <person name="Hsiao Y.Y."/>
            <person name="Qi Y."/>
            <person name="Fu T."/>
            <person name="Tang G.D."/>
            <person name="Zhang D."/>
            <person name="Sun W.H."/>
            <person name="Liu D.K."/>
            <person name="Li Y."/>
            <person name="Chen G.Z."/>
            <person name="Liu X.D."/>
            <person name="Liao X.Y."/>
            <person name="Jiang Y.T."/>
            <person name="Yu X."/>
            <person name="Hao Y."/>
            <person name="Huang J."/>
            <person name="Zhao X.W."/>
            <person name="Ke S."/>
            <person name="Chen Y.Y."/>
            <person name="Wu W.L."/>
            <person name="Hsu J.L."/>
            <person name="Lin Y.F."/>
            <person name="Huang M.D."/>
            <person name="Li C.Y."/>
            <person name="Huang L."/>
            <person name="Wang Z.W."/>
            <person name="Zhao X."/>
            <person name="Zhong W.Y."/>
            <person name="Peng D.H."/>
            <person name="Ahmad S."/>
            <person name="Lan S."/>
            <person name="Zhang J.S."/>
            <person name="Tsai W.C."/>
            <person name="Van de Peer Y."/>
            <person name="Liu Z.J."/>
        </authorList>
    </citation>
    <scope>NUCLEOTIDE SEQUENCE</scope>
    <source>
        <strain evidence="3">SCP</strain>
    </source>
</reference>
<dbReference type="GO" id="GO:0006355">
    <property type="term" value="P:regulation of DNA-templated transcription"/>
    <property type="evidence" value="ECO:0007669"/>
    <property type="project" value="UniProtKB-UniRule"/>
</dbReference>
<reference evidence="3" key="2">
    <citation type="submission" date="2023-06" db="EMBL/GenBank/DDBJ databases">
        <authorList>
            <person name="Ma L."/>
            <person name="Liu K.-W."/>
            <person name="Li Z."/>
            <person name="Hsiao Y.-Y."/>
            <person name="Qi Y."/>
            <person name="Fu T."/>
            <person name="Tang G."/>
            <person name="Zhang D."/>
            <person name="Sun W.-H."/>
            <person name="Liu D.-K."/>
            <person name="Li Y."/>
            <person name="Chen G.-Z."/>
            <person name="Liu X.-D."/>
            <person name="Liao X.-Y."/>
            <person name="Jiang Y.-T."/>
            <person name="Yu X."/>
            <person name="Hao Y."/>
            <person name="Huang J."/>
            <person name="Zhao X.-W."/>
            <person name="Ke S."/>
            <person name="Chen Y.-Y."/>
            <person name="Wu W.-L."/>
            <person name="Hsu J.-L."/>
            <person name="Lin Y.-F."/>
            <person name="Huang M.-D."/>
            <person name="Li C.-Y."/>
            <person name="Huang L."/>
            <person name="Wang Z.-W."/>
            <person name="Zhao X."/>
            <person name="Zhong W.-Y."/>
            <person name="Peng D.-H."/>
            <person name="Ahmad S."/>
            <person name="Lan S."/>
            <person name="Zhang J.-S."/>
            <person name="Tsai W.-C."/>
            <person name="Van De Peer Y."/>
            <person name="Liu Z.-J."/>
        </authorList>
    </citation>
    <scope>NUCLEOTIDE SEQUENCE</scope>
    <source>
        <strain evidence="3">SCP</strain>
        <tissue evidence="3">Leaves</tissue>
    </source>
</reference>
<comment type="subcellular location">
    <subcellularLocation>
        <location evidence="1">Nucleus</location>
    </subcellularLocation>
</comment>
<comment type="function">
    <text evidence="1">Putative transcription activator involved in regulating light control of development.</text>
</comment>
<dbReference type="GO" id="GO:0008270">
    <property type="term" value="F:zinc ion binding"/>
    <property type="evidence" value="ECO:0007669"/>
    <property type="project" value="UniProtKB-UniRule"/>
</dbReference>
<dbReference type="AlphaFoldDB" id="A0AAV9A2T4"/>
<name>A0AAV9A2T4_ACOGR</name>
<proteinExistence type="inferred from homology"/>
<dbReference type="EMBL" id="JAUJYN010000017">
    <property type="protein sequence ID" value="KAK1258448.1"/>
    <property type="molecule type" value="Genomic_DNA"/>
</dbReference>
<accession>A0AAV9A2T4</accession>
<keyword evidence="1" id="KW-0479">Metal-binding</keyword>
<organism evidence="3 4">
    <name type="scientific">Acorus gramineus</name>
    <name type="common">Dwarf sweet flag</name>
    <dbReference type="NCBI Taxonomy" id="55184"/>
    <lineage>
        <taxon>Eukaryota</taxon>
        <taxon>Viridiplantae</taxon>
        <taxon>Streptophyta</taxon>
        <taxon>Embryophyta</taxon>
        <taxon>Tracheophyta</taxon>
        <taxon>Spermatophyta</taxon>
        <taxon>Magnoliopsida</taxon>
        <taxon>Liliopsida</taxon>
        <taxon>Acoraceae</taxon>
        <taxon>Acorus</taxon>
    </lineage>
</organism>
<keyword evidence="4" id="KW-1185">Reference proteome</keyword>
<keyword evidence="1" id="KW-0862">Zinc</keyword>
<keyword evidence="1" id="KW-0539">Nucleus</keyword>
<dbReference type="InterPro" id="IPR031052">
    <property type="entry name" value="FHY3/FAR1"/>
</dbReference>
<dbReference type="PANTHER" id="PTHR31669">
    <property type="entry name" value="PROTEIN FAR1-RELATED SEQUENCE 10-RELATED"/>
    <property type="match status" value="1"/>
</dbReference>
<gene>
    <name evidence="3" type="ORF">QJS04_geneDACA006618</name>
</gene>
<dbReference type="GO" id="GO:0005634">
    <property type="term" value="C:nucleus"/>
    <property type="evidence" value="ECO:0007669"/>
    <property type="project" value="UniProtKB-SubCell"/>
</dbReference>